<protein>
    <recommendedName>
        <fullName evidence="4">Stage II sporulation protein M</fullName>
    </recommendedName>
</protein>
<evidence type="ECO:0000256" key="1">
    <source>
        <dbReference type="SAM" id="Phobius"/>
    </source>
</evidence>
<feature type="transmembrane region" description="Helical" evidence="1">
    <location>
        <begin position="99"/>
        <end position="119"/>
    </location>
</feature>
<keyword evidence="3" id="KW-1185">Reference proteome</keyword>
<evidence type="ECO:0000313" key="3">
    <source>
        <dbReference type="Proteomes" id="UP000223913"/>
    </source>
</evidence>
<keyword evidence="1" id="KW-0812">Transmembrane</keyword>
<dbReference type="EMBL" id="PDUD01000030">
    <property type="protein sequence ID" value="PHN03709.1"/>
    <property type="molecule type" value="Genomic_DNA"/>
</dbReference>
<organism evidence="2 3">
    <name type="scientific">Flavilitoribacter nigricans (strain ATCC 23147 / DSM 23189 / NBRC 102662 / NCIMB 1420 / SS-2)</name>
    <name type="common">Lewinella nigricans</name>
    <dbReference type="NCBI Taxonomy" id="1122177"/>
    <lineage>
        <taxon>Bacteria</taxon>
        <taxon>Pseudomonadati</taxon>
        <taxon>Bacteroidota</taxon>
        <taxon>Saprospiria</taxon>
        <taxon>Saprospirales</taxon>
        <taxon>Lewinellaceae</taxon>
        <taxon>Flavilitoribacter</taxon>
    </lineage>
</organism>
<feature type="transmembrane region" description="Helical" evidence="1">
    <location>
        <begin position="222"/>
        <end position="240"/>
    </location>
</feature>
<dbReference type="OrthoDB" id="9800053at2"/>
<dbReference type="Proteomes" id="UP000223913">
    <property type="component" value="Unassembled WGS sequence"/>
</dbReference>
<dbReference type="Pfam" id="PF01944">
    <property type="entry name" value="SpoIIM"/>
    <property type="match status" value="1"/>
</dbReference>
<evidence type="ECO:0008006" key="4">
    <source>
        <dbReference type="Google" id="ProtNLM"/>
    </source>
</evidence>
<dbReference type="PANTHER" id="PTHR35337:SF1">
    <property type="entry name" value="SLR1478 PROTEIN"/>
    <property type="match status" value="1"/>
</dbReference>
<feature type="transmembrane region" description="Helical" evidence="1">
    <location>
        <begin position="509"/>
        <end position="539"/>
    </location>
</feature>
<reference evidence="2 3" key="1">
    <citation type="submission" date="2017-10" db="EMBL/GenBank/DDBJ databases">
        <title>The draft genome sequence of Lewinella nigricans NBRC 102662.</title>
        <authorList>
            <person name="Wang K."/>
        </authorList>
    </citation>
    <scope>NUCLEOTIDE SEQUENCE [LARGE SCALE GENOMIC DNA]</scope>
    <source>
        <strain evidence="2 3">NBRC 102662</strain>
    </source>
</reference>
<proteinExistence type="predicted"/>
<feature type="transmembrane region" description="Helical" evidence="1">
    <location>
        <begin position="360"/>
        <end position="379"/>
    </location>
</feature>
<evidence type="ECO:0000313" key="2">
    <source>
        <dbReference type="EMBL" id="PHN03709.1"/>
    </source>
</evidence>
<feature type="transmembrane region" description="Helical" evidence="1">
    <location>
        <begin position="291"/>
        <end position="311"/>
    </location>
</feature>
<name>A0A2D0N6C4_FLAN2</name>
<accession>A0A2D0N6C4</accession>
<keyword evidence="1" id="KW-0472">Membrane</keyword>
<feature type="transmembrane region" description="Helical" evidence="1">
    <location>
        <begin position="166"/>
        <end position="187"/>
    </location>
</feature>
<dbReference type="AlphaFoldDB" id="A0A2D0N6C4"/>
<dbReference type="PANTHER" id="PTHR35337">
    <property type="entry name" value="SLR1478 PROTEIN"/>
    <property type="match status" value="1"/>
</dbReference>
<dbReference type="InterPro" id="IPR002798">
    <property type="entry name" value="SpoIIM-like"/>
</dbReference>
<keyword evidence="1" id="KW-1133">Transmembrane helix</keyword>
<sequence length="615" mass="69593">MRETKFIEQNQEKWQEFEGFLDGQHKRADKLNDLFVQITDDLSYSRTFYPNRSVRVYLNGLAQRIFISIYKHRRSRWGRFLKFWMDELPLLMYEARKDLLVSFLVFALTFSIGALSSALDAGFAEVVLGESYIDMTLSNIESGDPMAVYKQLAPFGMSMGITVNNIFVALLTFVLGVFFSIGSLVIIARNGFMIGAFQYFFIERGLFWDSFLTIWTHGTLEISAIIIAGAAGATMGRGLVFPGTYTRTQAFQRSARRGVKMMVGTVPLFIIAGFIEGFLTRNTETPDFIRAVFILICLIFVVLYFVWFPALRAQLLPKDRNRDTELPPEGAMRIDFRAIKSSGTIFADSFLIFRTAFGKLTVLLAGLSLAYCLLAFSLSNDPPQELMYYTAQAFAIVGALDPLITGSQPAWMWIYNGLAFAAIAYFIYWQLDRMQPDKTARKIRVPGMIACLAGGLLMAGALHLSSGLSLMLFAFVFSIVLFWMYTCYQEDRNLFSGLGRSFSLLGAGYWQSLGLLLLTFGTGMIFVSLADTALAQIFFELIGWIINFDQDTMNNISVIILTFLYLFLLYGVMGMITASIALFYHSRLEVQEARDLRERLEHFGENNQIRGMARE</sequence>
<feature type="transmembrane region" description="Helical" evidence="1">
    <location>
        <begin position="410"/>
        <end position="431"/>
    </location>
</feature>
<dbReference type="RefSeq" id="WP_099153037.1">
    <property type="nucleotide sequence ID" value="NZ_PDUD01000030.1"/>
</dbReference>
<feature type="transmembrane region" description="Helical" evidence="1">
    <location>
        <begin position="559"/>
        <end position="584"/>
    </location>
</feature>
<comment type="caution">
    <text evidence="2">The sequence shown here is derived from an EMBL/GenBank/DDBJ whole genome shotgun (WGS) entry which is preliminary data.</text>
</comment>
<feature type="transmembrane region" description="Helical" evidence="1">
    <location>
        <begin position="443"/>
        <end position="462"/>
    </location>
</feature>
<gene>
    <name evidence="2" type="ORF">CRP01_25445</name>
</gene>
<feature type="transmembrane region" description="Helical" evidence="1">
    <location>
        <begin position="261"/>
        <end position="279"/>
    </location>
</feature>
<feature type="transmembrane region" description="Helical" evidence="1">
    <location>
        <begin position="468"/>
        <end position="488"/>
    </location>
</feature>